<feature type="transmembrane region" description="Helical" evidence="1">
    <location>
        <begin position="96"/>
        <end position="114"/>
    </location>
</feature>
<proteinExistence type="predicted"/>
<protein>
    <recommendedName>
        <fullName evidence="4">Glycosyltransferase RgtA/B/C/D-like domain-containing protein</fullName>
    </recommendedName>
</protein>
<feature type="transmembrane region" description="Helical" evidence="1">
    <location>
        <begin position="72"/>
        <end position="91"/>
    </location>
</feature>
<feature type="transmembrane region" description="Helical" evidence="1">
    <location>
        <begin position="292"/>
        <end position="311"/>
    </location>
</feature>
<dbReference type="Proteomes" id="UP000030451">
    <property type="component" value="Unassembled WGS sequence"/>
</dbReference>
<keyword evidence="1" id="KW-1133">Transmembrane helix</keyword>
<feature type="transmembrane region" description="Helical" evidence="1">
    <location>
        <begin position="235"/>
        <end position="253"/>
    </location>
</feature>
<evidence type="ECO:0000313" key="2">
    <source>
        <dbReference type="EMBL" id="KGY09638.1"/>
    </source>
</evidence>
<dbReference type="AlphaFoldDB" id="A0A0A5JNW4"/>
<dbReference type="STRING" id="379097.SE23_13790"/>
<accession>A0A0A5JNW4</accession>
<evidence type="ECO:0000313" key="3">
    <source>
        <dbReference type="Proteomes" id="UP000030451"/>
    </source>
</evidence>
<organism evidence="2 3">
    <name type="scientific">Photobacterium sp. (strain ATCC 43367)</name>
    <dbReference type="NCBI Taxonomy" id="379097"/>
    <lineage>
        <taxon>Bacteria</taxon>
        <taxon>Pseudomonadati</taxon>
        <taxon>Pseudomonadota</taxon>
        <taxon>Gammaproteobacteria</taxon>
        <taxon>Vibrionales</taxon>
        <taxon>Vibrionaceae</taxon>
        <taxon>Vibrio</taxon>
        <taxon>Vibrio oreintalis group</taxon>
    </lineage>
</organism>
<evidence type="ECO:0000256" key="1">
    <source>
        <dbReference type="SAM" id="Phobius"/>
    </source>
</evidence>
<reference evidence="2 3" key="1">
    <citation type="submission" date="2014-10" db="EMBL/GenBank/DDBJ databases">
        <title>Genome sequencing of Vibrio sinaloensis T08.</title>
        <authorList>
            <person name="Chan K.-G."/>
            <person name="Mohamad N.I."/>
        </authorList>
    </citation>
    <scope>NUCLEOTIDE SEQUENCE [LARGE SCALE GENOMIC DNA]</scope>
    <source>
        <strain evidence="2 3">T08</strain>
    </source>
</reference>
<dbReference type="EMBL" id="JRWP01000005">
    <property type="protein sequence ID" value="KGY09638.1"/>
    <property type="molecule type" value="Genomic_DNA"/>
</dbReference>
<feature type="transmembrane region" description="Helical" evidence="1">
    <location>
        <begin position="201"/>
        <end position="223"/>
    </location>
</feature>
<name>A0A0A5JNW4_PHOS4</name>
<sequence>MALYGQPGDLYTQYFEINPPLIVYIYRLFLVPYYLGDWSVVSSLRISMIGYLLGITVLCHYYVVKLPIRQPYIWIAAIGLSLVFVLPAAFLQREHIIAAAMIAYLCMILCRIQNQSCSVAIQWLTLTLAGLSVCLKPQYVTVFVLLDIYYLWTARRLSLLFRWQNLYLGLLGATYITYVYFAHPSYFDNVAPLAKQTYIAYFEPIYSLLTRVALLAVVSYLPYRYLRHATQSPQTIDCLYVTLAAAFVAYVLGRAGFSYHLVLVFALLGIVSISSWLYAAGELSQRFSIKHLAQFLFFSAILVFLRQFHFIDIDRVDYETAATQLLAKHSYAPEKVIEHNPYYVVYNAVSEVTQPGEQLYAFSARLFVGHPIAIHLEQKWAGRFPVLWPLPESLKHPESEENQQRLQLVSQIVTEDIQRNQPKVILVEESEQLLRYPKGFDFIEHFSQYPEFADAFQHYERDNTYTTPESNWTVYVRREKS</sequence>
<feature type="transmembrane region" description="Helical" evidence="1">
    <location>
        <begin position="48"/>
        <end position="66"/>
    </location>
</feature>
<gene>
    <name evidence="2" type="ORF">NM06_06700</name>
</gene>
<evidence type="ECO:0008006" key="4">
    <source>
        <dbReference type="Google" id="ProtNLM"/>
    </source>
</evidence>
<comment type="caution">
    <text evidence="2">The sequence shown here is derived from an EMBL/GenBank/DDBJ whole genome shotgun (WGS) entry which is preliminary data.</text>
</comment>
<keyword evidence="1" id="KW-0472">Membrane</keyword>
<feature type="transmembrane region" description="Helical" evidence="1">
    <location>
        <begin position="164"/>
        <end position="181"/>
    </location>
</feature>
<dbReference type="OrthoDB" id="5875459at2"/>
<feature type="transmembrane region" description="Helical" evidence="1">
    <location>
        <begin position="259"/>
        <end position="280"/>
    </location>
</feature>
<keyword evidence="1" id="KW-0812">Transmembrane</keyword>